<evidence type="ECO:0000313" key="2">
    <source>
        <dbReference type="Proteomes" id="UP001162992"/>
    </source>
</evidence>
<evidence type="ECO:0000313" key="1">
    <source>
        <dbReference type="EMBL" id="KAJ7549190.1"/>
    </source>
</evidence>
<dbReference type="EMBL" id="CM055098">
    <property type="protein sequence ID" value="KAJ7549190.1"/>
    <property type="molecule type" value="Genomic_DNA"/>
</dbReference>
<organism evidence="1 2">
    <name type="scientific">Diphasiastrum complanatum</name>
    <name type="common">Issler's clubmoss</name>
    <name type="synonym">Lycopodium complanatum</name>
    <dbReference type="NCBI Taxonomy" id="34168"/>
    <lineage>
        <taxon>Eukaryota</taxon>
        <taxon>Viridiplantae</taxon>
        <taxon>Streptophyta</taxon>
        <taxon>Embryophyta</taxon>
        <taxon>Tracheophyta</taxon>
        <taxon>Lycopodiopsida</taxon>
        <taxon>Lycopodiales</taxon>
        <taxon>Lycopodiaceae</taxon>
        <taxon>Lycopodioideae</taxon>
        <taxon>Diphasiastrum</taxon>
    </lineage>
</organism>
<protein>
    <submittedName>
        <fullName evidence="1">Uncharacterized protein</fullName>
    </submittedName>
</protein>
<comment type="caution">
    <text evidence="1">The sequence shown here is derived from an EMBL/GenBank/DDBJ whole genome shotgun (WGS) entry which is preliminary data.</text>
</comment>
<accession>A0ACC2D4P6</accession>
<reference evidence="2" key="1">
    <citation type="journal article" date="2024" name="Proc. Natl. Acad. Sci. U.S.A.">
        <title>Extraordinary preservation of gene collinearity over three hundred million years revealed in homosporous lycophytes.</title>
        <authorList>
            <person name="Li C."/>
            <person name="Wickell D."/>
            <person name="Kuo L.Y."/>
            <person name="Chen X."/>
            <person name="Nie B."/>
            <person name="Liao X."/>
            <person name="Peng D."/>
            <person name="Ji J."/>
            <person name="Jenkins J."/>
            <person name="Williams M."/>
            <person name="Shu S."/>
            <person name="Plott C."/>
            <person name="Barry K."/>
            <person name="Rajasekar S."/>
            <person name="Grimwood J."/>
            <person name="Han X."/>
            <person name="Sun S."/>
            <person name="Hou Z."/>
            <person name="He W."/>
            <person name="Dai G."/>
            <person name="Sun C."/>
            <person name="Schmutz J."/>
            <person name="Leebens-Mack J.H."/>
            <person name="Li F.W."/>
            <person name="Wang L."/>
        </authorList>
    </citation>
    <scope>NUCLEOTIDE SEQUENCE [LARGE SCALE GENOMIC DNA]</scope>
    <source>
        <strain evidence="2">cv. PW_Plant_1</strain>
    </source>
</reference>
<gene>
    <name evidence="1" type="ORF">O6H91_07G044700</name>
</gene>
<name>A0ACC2D4P6_DIPCM</name>
<sequence>MTVRQYVRAQALTFASRRRRWTTWMISDYTFTLMIFGATLGILYDGTGGESPHRHERAIESLTDRNSEVTIAAPEIELQRIRTSENNVDGVLSALDAWGSEVQYGLNEDECCICLCAFRSGEKVFQLLCNHQYHRVCIENWRRIDPRCPLCKHILKIQAL</sequence>
<proteinExistence type="predicted"/>
<keyword evidence="2" id="KW-1185">Reference proteome</keyword>
<dbReference type="Proteomes" id="UP001162992">
    <property type="component" value="Chromosome 7"/>
</dbReference>